<proteinExistence type="predicted"/>
<sequence>MVDAFCAHLEADGWVVQREVQHVDVKATKGPATLYAEAKGRTKAIRLDVDTLYGQLLRRVPEDAADSLLGVVVPDEAVTAALRVPDWIRQRLRVRIWSVSDDGNVREVASTPEAHWR</sequence>
<accession>A0A927KBJ2</accession>
<comment type="caution">
    <text evidence="1">The sequence shown here is derived from an EMBL/GenBank/DDBJ whole genome shotgun (WGS) entry which is preliminary data.</text>
</comment>
<keyword evidence="2" id="KW-1185">Reference proteome</keyword>
<organism evidence="1 2">
    <name type="scientific">Nocardioides donggukensis</name>
    <dbReference type="NCBI Taxonomy" id="2774019"/>
    <lineage>
        <taxon>Bacteria</taxon>
        <taxon>Bacillati</taxon>
        <taxon>Actinomycetota</taxon>
        <taxon>Actinomycetes</taxon>
        <taxon>Propionibacteriales</taxon>
        <taxon>Nocardioidaceae</taxon>
        <taxon>Nocardioides</taxon>
    </lineage>
</organism>
<evidence type="ECO:0000313" key="2">
    <source>
        <dbReference type="Proteomes" id="UP000616839"/>
    </source>
</evidence>
<dbReference type="EMBL" id="JACYXZ010000005">
    <property type="protein sequence ID" value="MBD8871150.1"/>
    <property type="molecule type" value="Genomic_DNA"/>
</dbReference>
<protein>
    <submittedName>
        <fullName evidence="1">Uncharacterized protein</fullName>
    </submittedName>
</protein>
<dbReference type="Proteomes" id="UP000616839">
    <property type="component" value="Unassembled WGS sequence"/>
</dbReference>
<name>A0A927KBJ2_9ACTN</name>
<gene>
    <name evidence="1" type="ORF">IE331_16100</name>
</gene>
<dbReference type="AlphaFoldDB" id="A0A927KBJ2"/>
<reference evidence="1" key="1">
    <citation type="submission" date="2020-09" db="EMBL/GenBank/DDBJ databases">
        <title>Nocardioides sp. strain MJB4 16S ribosomal RNA gene Genome sequencing and assembly.</title>
        <authorList>
            <person name="Kim I."/>
        </authorList>
    </citation>
    <scope>NUCLEOTIDE SEQUENCE</scope>
    <source>
        <strain evidence="1">MJB4</strain>
    </source>
</reference>
<evidence type="ECO:0000313" key="1">
    <source>
        <dbReference type="EMBL" id="MBD8871150.1"/>
    </source>
</evidence>
<dbReference type="RefSeq" id="WP_192144478.1">
    <property type="nucleotide sequence ID" value="NZ_JACYXZ010000005.1"/>
</dbReference>